<dbReference type="SUPFAM" id="SSF50370">
    <property type="entry name" value="Ricin B-like lectins"/>
    <property type="match status" value="1"/>
</dbReference>
<dbReference type="CDD" id="cd02510">
    <property type="entry name" value="pp-GalNAc-T"/>
    <property type="match status" value="1"/>
</dbReference>
<accession>A0A6P3XCI5</accession>
<dbReference type="SUPFAM" id="SSF53448">
    <property type="entry name" value="Nucleotide-diphospho-sugar transferases"/>
    <property type="match status" value="1"/>
</dbReference>
<dbReference type="RefSeq" id="XP_014475957.1">
    <property type="nucleotide sequence ID" value="XM_014620471.1"/>
</dbReference>
<dbReference type="Pfam" id="PF00535">
    <property type="entry name" value="Glycos_transf_2"/>
    <property type="match status" value="1"/>
</dbReference>
<organism evidence="18 19">
    <name type="scientific">Dinoponera quadriceps</name>
    <name type="common">South American ant</name>
    <dbReference type="NCBI Taxonomy" id="609295"/>
    <lineage>
        <taxon>Eukaryota</taxon>
        <taxon>Metazoa</taxon>
        <taxon>Ecdysozoa</taxon>
        <taxon>Arthropoda</taxon>
        <taxon>Hexapoda</taxon>
        <taxon>Insecta</taxon>
        <taxon>Pterygota</taxon>
        <taxon>Neoptera</taxon>
        <taxon>Endopterygota</taxon>
        <taxon>Hymenoptera</taxon>
        <taxon>Apocrita</taxon>
        <taxon>Aculeata</taxon>
        <taxon>Formicoidea</taxon>
        <taxon>Formicidae</taxon>
        <taxon>Ponerinae</taxon>
        <taxon>Ponerini</taxon>
        <taxon>Dinoponera</taxon>
    </lineage>
</organism>
<evidence type="ECO:0000256" key="10">
    <source>
        <dbReference type="ARBA" id="ARBA00022968"/>
    </source>
</evidence>
<keyword evidence="13" id="KW-0472">Membrane</keyword>
<keyword evidence="14 16" id="KW-1015">Disulfide bond</keyword>
<evidence type="ECO:0000256" key="2">
    <source>
        <dbReference type="ARBA" id="ARBA00004323"/>
    </source>
</evidence>
<evidence type="ECO:0000256" key="3">
    <source>
        <dbReference type="ARBA" id="ARBA00004922"/>
    </source>
</evidence>
<evidence type="ECO:0000256" key="16">
    <source>
        <dbReference type="RuleBase" id="RU361242"/>
    </source>
</evidence>
<evidence type="ECO:0000256" key="8">
    <source>
        <dbReference type="ARBA" id="ARBA00022723"/>
    </source>
</evidence>
<keyword evidence="12 16" id="KW-0333">Golgi apparatus</keyword>
<keyword evidence="9 16" id="KW-0430">Lectin</keyword>
<evidence type="ECO:0000256" key="6">
    <source>
        <dbReference type="ARBA" id="ARBA00022679"/>
    </source>
</evidence>
<dbReference type="InterPro" id="IPR035992">
    <property type="entry name" value="Ricin_B-like_lectins"/>
</dbReference>
<keyword evidence="6 16" id="KW-0808">Transferase</keyword>
<comment type="similarity">
    <text evidence="4 16">Belongs to the glycosyltransferase 2 family. GalNAc-T subfamily.</text>
</comment>
<name>A0A6P3XCI5_DINQU</name>
<keyword evidence="5 16" id="KW-0328">Glycosyltransferase</keyword>
<evidence type="ECO:0000256" key="9">
    <source>
        <dbReference type="ARBA" id="ARBA00022734"/>
    </source>
</evidence>
<dbReference type="GO" id="GO:0006493">
    <property type="term" value="P:protein O-linked glycosylation"/>
    <property type="evidence" value="ECO:0007669"/>
    <property type="project" value="UniProtKB-ARBA"/>
</dbReference>
<feature type="domain" description="Ricin B lectin" evidence="17">
    <location>
        <begin position="476"/>
        <end position="602"/>
    </location>
</feature>
<dbReference type="GO" id="GO:0004653">
    <property type="term" value="F:polypeptide N-acetylgalactosaminyltransferase activity"/>
    <property type="evidence" value="ECO:0007669"/>
    <property type="project" value="UniProtKB-ARBA"/>
</dbReference>
<dbReference type="InterPro" id="IPR045885">
    <property type="entry name" value="GalNAc-T"/>
</dbReference>
<keyword evidence="8" id="KW-0479">Metal-binding</keyword>
<keyword evidence="10" id="KW-0735">Signal-anchor</keyword>
<evidence type="ECO:0000256" key="14">
    <source>
        <dbReference type="ARBA" id="ARBA00023157"/>
    </source>
</evidence>
<dbReference type="Gene3D" id="3.90.550.10">
    <property type="entry name" value="Spore Coat Polysaccharide Biosynthesis Protein SpsA, Chain A"/>
    <property type="match status" value="1"/>
</dbReference>
<dbReference type="GO" id="GO:0046872">
    <property type="term" value="F:metal ion binding"/>
    <property type="evidence" value="ECO:0007669"/>
    <property type="project" value="UniProtKB-KW"/>
</dbReference>
<evidence type="ECO:0000256" key="5">
    <source>
        <dbReference type="ARBA" id="ARBA00022676"/>
    </source>
</evidence>
<keyword evidence="18" id="KW-1185">Reference proteome</keyword>
<dbReference type="InterPro" id="IPR001173">
    <property type="entry name" value="Glyco_trans_2-like"/>
</dbReference>
<dbReference type="CTD" id="36717"/>
<dbReference type="GeneID" id="106745152"/>
<dbReference type="InterPro" id="IPR000772">
    <property type="entry name" value="Ricin_B_lectin"/>
</dbReference>
<dbReference type="FunFam" id="3.90.550.10:FF:000021">
    <property type="entry name" value="Polypeptide N-acetylgalactosaminyltransferase"/>
    <property type="match status" value="1"/>
</dbReference>
<reference evidence="19" key="1">
    <citation type="submission" date="2025-08" db="UniProtKB">
        <authorList>
            <consortium name="RefSeq"/>
        </authorList>
    </citation>
    <scope>IDENTIFICATION</scope>
</reference>
<dbReference type="Pfam" id="PF00652">
    <property type="entry name" value="Ricin_B_lectin"/>
    <property type="match status" value="1"/>
</dbReference>
<evidence type="ECO:0000256" key="15">
    <source>
        <dbReference type="ARBA" id="ARBA00023211"/>
    </source>
</evidence>
<dbReference type="UniPathway" id="UPA00378"/>
<evidence type="ECO:0000313" key="19">
    <source>
        <dbReference type="RefSeq" id="XP_014475957.1"/>
    </source>
</evidence>
<dbReference type="OrthoDB" id="416652at2759"/>
<sequence>MDKTQETADEKSCMIKEKNNELSIRDSNCLQPITRSNSREKITNLDVIPQVIASCIIHCVVIQVGVNMAYSTVLLNDLKLDNAGMTITENEESWIVGLGENGEPAYLHGKEKIEGEAVLAKKALNVVLSNKISLTRKLPDVRNQLCANLTYDTLLPSVSVIIIFYNEPWSVLLRTVHSVLKGSLPHLLKEIILVDDHSEEEELQEQLDYYLSTRLPTKVKLLRLPSRQGLIRARLHGARNATGDVLVFLDAHCEVIKDWLQPLLQRIKDKKNAVLMPIIDNISEETLEYFHDNEASFFQVGGFTWSGHFTWINIQKHELQSRRSPISPTRSPTMAGGLFAIDKKYFWEIGSYDDKMDGWGGENLEMSFRIWQCGGTLEIIPCSRVGHIFRNFHPYKFPNDKDTHGINTARLAFVWMDEYKRLFLLHRSEFKNNPSLFGDISERVKLRRKLKCKSFRWYLDNIYPEKFIPDEHSMAYGRIRLRNRRLCLDNLQHDEDKPYNLGLYSCHSKLYPSQFFSLSNSGELRRDDSCARVDADNSKVHVPVEMFDCNIEKGGKEWMLTKDSKIVHVETGLCLDGTQVQSEEDVFATACADVPNQFWKFDFYNRKILPK</sequence>
<dbReference type="AlphaFoldDB" id="A0A6P3XCI5"/>
<dbReference type="Proteomes" id="UP000515204">
    <property type="component" value="Unplaced"/>
</dbReference>
<dbReference type="GO" id="GO:0000139">
    <property type="term" value="C:Golgi membrane"/>
    <property type="evidence" value="ECO:0007669"/>
    <property type="project" value="UniProtKB-SubCell"/>
</dbReference>
<keyword evidence="11" id="KW-1133">Transmembrane helix</keyword>
<dbReference type="PANTHER" id="PTHR11675">
    <property type="entry name" value="N-ACETYLGALACTOSAMINYLTRANSFERASE"/>
    <property type="match status" value="1"/>
</dbReference>
<evidence type="ECO:0000256" key="13">
    <source>
        <dbReference type="ARBA" id="ARBA00023136"/>
    </source>
</evidence>
<dbReference type="PANTHER" id="PTHR11675:SF43">
    <property type="entry name" value="POLYPEPTIDE N-ACETYLGALACTOSAMINYLTRANSFERASE 1"/>
    <property type="match status" value="1"/>
</dbReference>
<evidence type="ECO:0000256" key="7">
    <source>
        <dbReference type="ARBA" id="ARBA00022692"/>
    </source>
</evidence>
<comment type="cofactor">
    <cofactor evidence="1 16">
        <name>Mn(2+)</name>
        <dbReference type="ChEBI" id="CHEBI:29035"/>
    </cofactor>
</comment>
<dbReference type="GO" id="GO:0030246">
    <property type="term" value="F:carbohydrate binding"/>
    <property type="evidence" value="ECO:0007669"/>
    <property type="project" value="UniProtKB-KW"/>
</dbReference>
<evidence type="ECO:0000256" key="4">
    <source>
        <dbReference type="ARBA" id="ARBA00005680"/>
    </source>
</evidence>
<dbReference type="KEGG" id="dqu:106745152"/>
<dbReference type="EC" id="2.4.1.-" evidence="16"/>
<evidence type="ECO:0000256" key="11">
    <source>
        <dbReference type="ARBA" id="ARBA00022989"/>
    </source>
</evidence>
<comment type="pathway">
    <text evidence="3 16">Protein modification; protein glycosylation.</text>
</comment>
<dbReference type="InterPro" id="IPR029044">
    <property type="entry name" value="Nucleotide-diphossugar_trans"/>
</dbReference>
<protein>
    <recommendedName>
        <fullName evidence="16">Polypeptide N-acetylgalactosaminyltransferase</fullName>
        <ecNumber evidence="16">2.4.1.-</ecNumber>
    </recommendedName>
    <alternativeName>
        <fullName evidence="16">Protein-UDP acetylgalactosaminyltransferase</fullName>
    </alternativeName>
</protein>
<dbReference type="SMART" id="SM00458">
    <property type="entry name" value="RICIN"/>
    <property type="match status" value="1"/>
</dbReference>
<keyword evidence="15 16" id="KW-0464">Manganese</keyword>
<evidence type="ECO:0000256" key="12">
    <source>
        <dbReference type="ARBA" id="ARBA00023034"/>
    </source>
</evidence>
<gene>
    <name evidence="19" type="primary">LOC106745152</name>
</gene>
<keyword evidence="7" id="KW-0812">Transmembrane</keyword>
<evidence type="ECO:0000259" key="17">
    <source>
        <dbReference type="SMART" id="SM00458"/>
    </source>
</evidence>
<comment type="subcellular location">
    <subcellularLocation>
        <location evidence="2 16">Golgi apparatus membrane</location>
        <topology evidence="2 16">Single-pass type II membrane protein</topology>
    </subcellularLocation>
</comment>
<evidence type="ECO:0000313" key="18">
    <source>
        <dbReference type="Proteomes" id="UP000515204"/>
    </source>
</evidence>
<evidence type="ECO:0000256" key="1">
    <source>
        <dbReference type="ARBA" id="ARBA00001936"/>
    </source>
</evidence>
<dbReference type="PROSITE" id="PS50231">
    <property type="entry name" value="RICIN_B_LECTIN"/>
    <property type="match status" value="1"/>
</dbReference>
<dbReference type="Gene3D" id="2.80.10.50">
    <property type="match status" value="1"/>
</dbReference>
<proteinExistence type="inferred from homology"/>